<feature type="transmembrane region" description="Helical" evidence="9">
    <location>
        <begin position="122"/>
        <end position="146"/>
    </location>
</feature>
<dbReference type="GO" id="GO:0016887">
    <property type="term" value="F:ATP hydrolysis activity"/>
    <property type="evidence" value="ECO:0007669"/>
    <property type="project" value="InterPro"/>
</dbReference>
<evidence type="ECO:0000259" key="11">
    <source>
        <dbReference type="PROSITE" id="PS50929"/>
    </source>
</evidence>
<protein>
    <recommendedName>
        <fullName evidence="14">ABC transmembrane type-1 domain-containing protein</fullName>
    </recommendedName>
</protein>
<evidence type="ECO:0000256" key="9">
    <source>
        <dbReference type="SAM" id="Phobius"/>
    </source>
</evidence>
<dbReference type="PROSITE" id="PS50929">
    <property type="entry name" value="ABC_TM1F"/>
    <property type="match status" value="1"/>
</dbReference>
<dbReference type="Pfam" id="PF00005">
    <property type="entry name" value="ABC_tran"/>
    <property type="match status" value="2"/>
</dbReference>
<evidence type="ECO:0000256" key="5">
    <source>
        <dbReference type="ARBA" id="ARBA00022840"/>
    </source>
</evidence>
<evidence type="ECO:0008006" key="14">
    <source>
        <dbReference type="Google" id="ProtNLM"/>
    </source>
</evidence>
<dbReference type="InterPro" id="IPR011527">
    <property type="entry name" value="ABC1_TM_dom"/>
</dbReference>
<evidence type="ECO:0000256" key="8">
    <source>
        <dbReference type="SAM" id="MobiDB-lite"/>
    </source>
</evidence>
<feature type="transmembrane region" description="Helical" evidence="9">
    <location>
        <begin position="83"/>
        <end position="102"/>
    </location>
</feature>
<proteinExistence type="inferred from homology"/>
<dbReference type="InterPro" id="IPR003439">
    <property type="entry name" value="ABC_transporter-like_ATP-bd"/>
</dbReference>
<dbReference type="GO" id="GO:0005524">
    <property type="term" value="F:ATP binding"/>
    <property type="evidence" value="ECO:0007669"/>
    <property type="project" value="UniProtKB-KW"/>
</dbReference>
<dbReference type="Gene3D" id="1.20.1560.10">
    <property type="entry name" value="ABC transporter type 1, transmembrane domain"/>
    <property type="match status" value="1"/>
</dbReference>
<dbReference type="InterPro" id="IPR036640">
    <property type="entry name" value="ABC1_TM_sf"/>
</dbReference>
<sequence length="904" mass="96877">MTHTSGVSYQAVASDDDHAGSSLLAYYPADQALVSKDGAGPESGAAPAASPAEPKRSFNLATLKVMFRLIGIGMSRTDDNWALGFYLVAIMTALLEQVFVYFVGMVPSTMYMSLVGRDLDMFLHATVSGLVKVMLVAVTMTVSSLLRDMLVVHMRRRLTRYLHERYFRAHNIFGILQKTAIDNPDQRITTDVQQFCEQTGEVLSKVVIWPVLVGYYTYQSAVITGYYGLLLIFLFFLISAVVNKVIAGILVPMFYEQERREGDFRYLHVRLRSYSESICLAAGIDYESELVDRALNNLIFLLVRLAQRRSIVNLSKNTVSYLGSIVSYIVIGIPLFTTSMYDDLDPDALSALISQSSFINMYLIFNLTELLALTDSFAALGGYAHRVEELIDSLAELEKGAATEEASATGGKCSAMSGSLTCDSSSDESLASADRQYAPIADAHQSSFYPPADEHSVNFSDHTSMSSSHAEIGSDVVFAAREVSLSPPINHAAVAAAAATATGAGAAHGNCLDTTPAKNPPLFSALNVELTRGKHLAIVGPPGSGKSSLLRAAVGLWQPDHGEIQVPELETCSLRKQHRLKATQRGQVSPTTEPPTEVTPLSAAQDAGAPPHVNVLFLPQEPVQVVGDLRAQIVYPLSPIQYPGILPAPSRYVYIDNLTAVLPASLSHPRGADEDAYADADAVLRFSLVAKSMLVDLLERVGLSYLLQRSGSERTLACDTGAKVPWSLTIKAAPTPGAATTSAGRTAPATLTASFSQRLSPGERQKLAFARVLFHKPRLVLLDEATSSLDRHSSAKLYEELFRVYGGSVGGTPHSPGPLDGKGATLPEGGYGAAADPQLRSAHHAGPSGTIISVVHNRTLVPFHSHVLELGEGSRPASGGAASGSNWRLSTLAAFQAASMSDGF</sequence>
<keyword evidence="5" id="KW-0067">ATP-binding</keyword>
<keyword evidence="13" id="KW-1185">Reference proteome</keyword>
<dbReference type="SMART" id="SM00382">
    <property type="entry name" value="AAA"/>
    <property type="match status" value="1"/>
</dbReference>
<dbReference type="InterPro" id="IPR050835">
    <property type="entry name" value="ABC_transporter_sub-D"/>
</dbReference>
<dbReference type="Pfam" id="PF06472">
    <property type="entry name" value="ABC_membrane_2"/>
    <property type="match status" value="1"/>
</dbReference>
<dbReference type="GO" id="GO:0140359">
    <property type="term" value="F:ABC-type transporter activity"/>
    <property type="evidence" value="ECO:0007669"/>
    <property type="project" value="InterPro"/>
</dbReference>
<keyword evidence="3 9" id="KW-0812">Transmembrane</keyword>
<dbReference type="PANTHER" id="PTHR11384">
    <property type="entry name" value="ATP-BINDING CASSETTE, SUB-FAMILY D MEMBER"/>
    <property type="match status" value="1"/>
</dbReference>
<keyword evidence="7 9" id="KW-0472">Membrane</keyword>
<dbReference type="STRING" id="691883.A0A058Z711"/>
<evidence type="ECO:0000256" key="1">
    <source>
        <dbReference type="ARBA" id="ARBA00008575"/>
    </source>
</evidence>
<evidence type="ECO:0000313" key="13">
    <source>
        <dbReference type="Proteomes" id="UP000030693"/>
    </source>
</evidence>
<feature type="compositionally biased region" description="Low complexity" evidence="8">
    <location>
        <begin position="590"/>
        <end position="600"/>
    </location>
</feature>
<dbReference type="InterPro" id="IPR017871">
    <property type="entry name" value="ABC_transporter-like_CS"/>
</dbReference>
<accession>A0A058Z711</accession>
<evidence type="ECO:0000259" key="10">
    <source>
        <dbReference type="PROSITE" id="PS50893"/>
    </source>
</evidence>
<dbReference type="Gene3D" id="3.40.50.300">
    <property type="entry name" value="P-loop containing nucleotide triphosphate hydrolases"/>
    <property type="match status" value="1"/>
</dbReference>
<dbReference type="eggNOG" id="KOG0060">
    <property type="taxonomic scope" value="Eukaryota"/>
</dbReference>
<keyword evidence="2" id="KW-0813">Transport</keyword>
<comment type="similarity">
    <text evidence="1">Belongs to the ABC transporter superfamily. ABCD family. Peroxisomal fatty acyl CoA transporter (TC 3.A.1.203) subfamily.</text>
</comment>
<evidence type="ECO:0000256" key="7">
    <source>
        <dbReference type="ARBA" id="ARBA00023136"/>
    </source>
</evidence>
<feature type="transmembrane region" description="Helical" evidence="9">
    <location>
        <begin position="318"/>
        <end position="336"/>
    </location>
</feature>
<dbReference type="RefSeq" id="XP_009495675.1">
    <property type="nucleotide sequence ID" value="XM_009497400.1"/>
</dbReference>
<evidence type="ECO:0000313" key="12">
    <source>
        <dbReference type="EMBL" id="KCV70069.1"/>
    </source>
</evidence>
<dbReference type="GO" id="GO:0005778">
    <property type="term" value="C:peroxisomal membrane"/>
    <property type="evidence" value="ECO:0007669"/>
    <property type="project" value="TreeGrafter"/>
</dbReference>
<dbReference type="InterPro" id="IPR027417">
    <property type="entry name" value="P-loop_NTPase"/>
</dbReference>
<dbReference type="SUPFAM" id="SSF90123">
    <property type="entry name" value="ABC transporter transmembrane region"/>
    <property type="match status" value="1"/>
</dbReference>
<feature type="transmembrane region" description="Helical" evidence="9">
    <location>
        <begin position="230"/>
        <end position="255"/>
    </location>
</feature>
<dbReference type="PANTHER" id="PTHR11384:SF59">
    <property type="entry name" value="LYSOSOMAL COBALAMIN TRANSPORTER ABCD4"/>
    <property type="match status" value="1"/>
</dbReference>
<dbReference type="SUPFAM" id="SSF52540">
    <property type="entry name" value="P-loop containing nucleoside triphosphate hydrolases"/>
    <property type="match status" value="1"/>
</dbReference>
<dbReference type="GO" id="GO:0015910">
    <property type="term" value="P:long-chain fatty acid import into peroxisome"/>
    <property type="evidence" value="ECO:0007669"/>
    <property type="project" value="TreeGrafter"/>
</dbReference>
<keyword evidence="4" id="KW-0547">Nucleotide-binding</keyword>
<dbReference type="EMBL" id="KB932205">
    <property type="protein sequence ID" value="KCV70069.1"/>
    <property type="molecule type" value="Genomic_DNA"/>
</dbReference>
<dbReference type="OMA" id="LDGIDQY"/>
<dbReference type="GO" id="GO:0005324">
    <property type="term" value="F:long-chain fatty acid transmembrane transporter activity"/>
    <property type="evidence" value="ECO:0007669"/>
    <property type="project" value="TreeGrafter"/>
</dbReference>
<gene>
    <name evidence="12" type="ORF">H696_03532</name>
</gene>
<reference evidence="12" key="1">
    <citation type="submission" date="2013-04" db="EMBL/GenBank/DDBJ databases">
        <title>The Genome Sequence of Fonticula alba ATCC 38817.</title>
        <authorList>
            <consortium name="The Broad Institute Genomics Platform"/>
            <person name="Russ C."/>
            <person name="Cuomo C."/>
            <person name="Burger G."/>
            <person name="Gray M.W."/>
            <person name="Holland P.W.H."/>
            <person name="King N."/>
            <person name="Lang F.B.F."/>
            <person name="Roger A.J."/>
            <person name="Ruiz-Trillo I."/>
            <person name="Brown M."/>
            <person name="Walker B."/>
            <person name="Young S."/>
            <person name="Zeng Q."/>
            <person name="Gargeya S."/>
            <person name="Fitzgerald M."/>
            <person name="Haas B."/>
            <person name="Abouelleil A."/>
            <person name="Allen A.W."/>
            <person name="Alvarado L."/>
            <person name="Arachchi H.M."/>
            <person name="Berlin A.M."/>
            <person name="Chapman S.B."/>
            <person name="Gainer-Dewar J."/>
            <person name="Goldberg J."/>
            <person name="Griggs A."/>
            <person name="Gujja S."/>
            <person name="Hansen M."/>
            <person name="Howarth C."/>
            <person name="Imamovic A."/>
            <person name="Ireland A."/>
            <person name="Larimer J."/>
            <person name="McCowan C."/>
            <person name="Murphy C."/>
            <person name="Pearson M."/>
            <person name="Poon T.W."/>
            <person name="Priest M."/>
            <person name="Roberts A."/>
            <person name="Saif S."/>
            <person name="Shea T."/>
            <person name="Sisk P."/>
            <person name="Sykes S."/>
            <person name="Wortman J."/>
            <person name="Nusbaum C."/>
            <person name="Birren B."/>
        </authorList>
    </citation>
    <scope>NUCLEOTIDE SEQUENCE [LARGE SCALE GENOMIC DNA]</scope>
    <source>
        <strain evidence="12">ATCC 38817</strain>
    </source>
</reference>
<name>A0A058Z711_FONAL</name>
<keyword evidence="6 9" id="KW-1133">Transmembrane helix</keyword>
<dbReference type="AlphaFoldDB" id="A0A058Z711"/>
<dbReference type="PROSITE" id="PS50893">
    <property type="entry name" value="ABC_TRANSPORTER_2"/>
    <property type="match status" value="1"/>
</dbReference>
<feature type="domain" description="ABC transporter" evidence="10">
    <location>
        <begin position="507"/>
        <end position="897"/>
    </location>
</feature>
<dbReference type="GeneID" id="20528257"/>
<dbReference type="PROSITE" id="PS00211">
    <property type="entry name" value="ABC_TRANSPORTER_1"/>
    <property type="match status" value="1"/>
</dbReference>
<feature type="domain" description="ABC transmembrane type-1" evidence="11">
    <location>
        <begin position="87"/>
        <end position="363"/>
    </location>
</feature>
<evidence type="ECO:0000256" key="6">
    <source>
        <dbReference type="ARBA" id="ARBA00022989"/>
    </source>
</evidence>
<feature type="transmembrane region" description="Helical" evidence="9">
    <location>
        <begin position="202"/>
        <end position="218"/>
    </location>
</feature>
<dbReference type="GO" id="GO:0042760">
    <property type="term" value="P:very long-chain fatty acid catabolic process"/>
    <property type="evidence" value="ECO:0007669"/>
    <property type="project" value="TreeGrafter"/>
</dbReference>
<evidence type="ECO:0000256" key="3">
    <source>
        <dbReference type="ARBA" id="ARBA00022692"/>
    </source>
</evidence>
<evidence type="ECO:0000256" key="4">
    <source>
        <dbReference type="ARBA" id="ARBA00022741"/>
    </source>
</evidence>
<dbReference type="GO" id="GO:0006635">
    <property type="term" value="P:fatty acid beta-oxidation"/>
    <property type="evidence" value="ECO:0007669"/>
    <property type="project" value="TreeGrafter"/>
</dbReference>
<dbReference type="Proteomes" id="UP000030693">
    <property type="component" value="Unassembled WGS sequence"/>
</dbReference>
<feature type="region of interest" description="Disordered" evidence="8">
    <location>
        <begin position="809"/>
        <end position="833"/>
    </location>
</feature>
<dbReference type="OrthoDB" id="422637at2759"/>
<dbReference type="InterPro" id="IPR003593">
    <property type="entry name" value="AAA+_ATPase"/>
</dbReference>
<organism evidence="12">
    <name type="scientific">Fonticula alba</name>
    <name type="common">Slime mold</name>
    <dbReference type="NCBI Taxonomy" id="691883"/>
    <lineage>
        <taxon>Eukaryota</taxon>
        <taxon>Rotosphaerida</taxon>
        <taxon>Fonticulaceae</taxon>
        <taxon>Fonticula</taxon>
    </lineage>
</organism>
<evidence type="ECO:0000256" key="2">
    <source>
        <dbReference type="ARBA" id="ARBA00022448"/>
    </source>
</evidence>
<feature type="region of interest" description="Disordered" evidence="8">
    <location>
        <begin position="578"/>
        <end position="605"/>
    </location>
</feature>
<dbReference type="GO" id="GO:0007031">
    <property type="term" value="P:peroxisome organization"/>
    <property type="evidence" value="ECO:0007669"/>
    <property type="project" value="TreeGrafter"/>
</dbReference>